<evidence type="ECO:0000313" key="1">
    <source>
        <dbReference type="EMBL" id="KAJ9087687.1"/>
    </source>
</evidence>
<organism evidence="1 2">
    <name type="scientific">Entomophthora muscae</name>
    <dbReference type="NCBI Taxonomy" id="34485"/>
    <lineage>
        <taxon>Eukaryota</taxon>
        <taxon>Fungi</taxon>
        <taxon>Fungi incertae sedis</taxon>
        <taxon>Zoopagomycota</taxon>
        <taxon>Entomophthoromycotina</taxon>
        <taxon>Entomophthoromycetes</taxon>
        <taxon>Entomophthorales</taxon>
        <taxon>Entomophthoraceae</taxon>
        <taxon>Entomophthora</taxon>
    </lineage>
</organism>
<keyword evidence="2" id="KW-1185">Reference proteome</keyword>
<evidence type="ECO:0000313" key="2">
    <source>
        <dbReference type="Proteomes" id="UP001165960"/>
    </source>
</evidence>
<dbReference type="Proteomes" id="UP001165960">
    <property type="component" value="Unassembled WGS sequence"/>
</dbReference>
<sequence length="350" mass="37954">MPVLHLHFQANTNAYLSDTEKVLGVAAMMAGDTLDWFCKATAEDVELYIDYSRFEAKLMSTGNNQDIRYYTLNSLLEIQQGNCPIQAYIDKFLKLKTFTQLEDELATIIFRKGVNLAMKDLLKHHPPTLILKELLPLCKGLSLNQEDQNLYPSPAGRAATVTKVKVSRPQAGIEPAPSHQAGLTGRGDLPEPGFLLLEVNPGAGVIPALLAAEGPVLGPKSYTQAFVGLARPGQAIFSCPVNPDQTHPPLSNLGSPIRDPFFNQAPWAQESLSSQSKNIDQIGKTPITPEAKPARTNSQPSQDGSPKSQTTVPENPKNDHEAANQSAESEMPSLAIQIAPEECPEAPVCQ</sequence>
<comment type="caution">
    <text evidence="1">The sequence shown here is derived from an EMBL/GenBank/DDBJ whole genome shotgun (WGS) entry which is preliminary data.</text>
</comment>
<reference evidence="1" key="1">
    <citation type="submission" date="2022-04" db="EMBL/GenBank/DDBJ databases">
        <title>Genome of the entomopathogenic fungus Entomophthora muscae.</title>
        <authorList>
            <person name="Elya C."/>
            <person name="Lovett B.R."/>
            <person name="Lee E."/>
            <person name="Macias A.M."/>
            <person name="Hajek A.E."/>
            <person name="De Bivort B.L."/>
            <person name="Kasson M.T."/>
            <person name="De Fine Licht H.H."/>
            <person name="Stajich J.E."/>
        </authorList>
    </citation>
    <scope>NUCLEOTIDE SEQUENCE</scope>
    <source>
        <strain evidence="1">Berkeley</strain>
    </source>
</reference>
<dbReference type="EMBL" id="QTSX02000214">
    <property type="protein sequence ID" value="KAJ9087687.1"/>
    <property type="molecule type" value="Genomic_DNA"/>
</dbReference>
<proteinExistence type="predicted"/>
<name>A0ACC2ULN2_9FUNG</name>
<protein>
    <submittedName>
        <fullName evidence="1">Uncharacterized protein</fullName>
    </submittedName>
</protein>
<accession>A0ACC2ULN2</accession>
<gene>
    <name evidence="1" type="ORF">DSO57_1030723</name>
</gene>